<evidence type="ECO:0000256" key="2">
    <source>
        <dbReference type="ARBA" id="ARBA00022801"/>
    </source>
</evidence>
<dbReference type="Gene3D" id="3.40.630.10">
    <property type="entry name" value="Zn peptidases"/>
    <property type="match status" value="1"/>
</dbReference>
<dbReference type="Pfam" id="PF07687">
    <property type="entry name" value="M20_dimer"/>
    <property type="match status" value="1"/>
</dbReference>
<dbReference type="InterPro" id="IPR017439">
    <property type="entry name" value="Amidohydrolase"/>
</dbReference>
<gene>
    <name evidence="5" type="ORF">K3721_10070</name>
</gene>
<organism evidence="5 6">
    <name type="scientific">Leisingera caerulea</name>
    <name type="common">Phaeobacter caeruleus</name>
    <dbReference type="NCBI Taxonomy" id="506591"/>
    <lineage>
        <taxon>Bacteria</taxon>
        <taxon>Pseudomonadati</taxon>
        <taxon>Pseudomonadota</taxon>
        <taxon>Alphaproteobacteria</taxon>
        <taxon>Rhodobacterales</taxon>
        <taxon>Roseobacteraceae</taxon>
        <taxon>Leisingera</taxon>
    </lineage>
</organism>
<dbReference type="GO" id="GO:0016787">
    <property type="term" value="F:hydrolase activity"/>
    <property type="evidence" value="ECO:0007669"/>
    <property type="project" value="UniProtKB-KW"/>
</dbReference>
<keyword evidence="3" id="KW-0479">Metal-binding</keyword>
<feature type="binding site" evidence="3">
    <location>
        <position position="137"/>
    </location>
    <ligand>
        <name>Mn(2+)</name>
        <dbReference type="ChEBI" id="CHEBI:29035"/>
        <label>2</label>
    </ligand>
</feature>
<name>A0A9Q9HHG8_LEICA</name>
<dbReference type="Proteomes" id="UP001058713">
    <property type="component" value="Chromosome"/>
</dbReference>
<accession>A0A9Q9HHG8</accession>
<dbReference type="GO" id="GO:0046872">
    <property type="term" value="F:metal ion binding"/>
    <property type="evidence" value="ECO:0007669"/>
    <property type="project" value="UniProtKB-KW"/>
</dbReference>
<dbReference type="AlphaFoldDB" id="A0A9Q9HHG8"/>
<keyword evidence="2" id="KW-0378">Hydrolase</keyword>
<dbReference type="SUPFAM" id="SSF55031">
    <property type="entry name" value="Bacterial exopeptidase dimerisation domain"/>
    <property type="match status" value="1"/>
</dbReference>
<dbReference type="SUPFAM" id="SSF53187">
    <property type="entry name" value="Zn-dependent exopeptidases"/>
    <property type="match status" value="1"/>
</dbReference>
<dbReference type="InterPro" id="IPR011650">
    <property type="entry name" value="Peptidase_M20_dimer"/>
</dbReference>
<evidence type="ECO:0000259" key="4">
    <source>
        <dbReference type="Pfam" id="PF07687"/>
    </source>
</evidence>
<dbReference type="InterPro" id="IPR036264">
    <property type="entry name" value="Bact_exopeptidase_dim_dom"/>
</dbReference>
<dbReference type="PANTHER" id="PTHR11014:SF63">
    <property type="entry name" value="METALLOPEPTIDASE, PUTATIVE (AFU_ORTHOLOGUE AFUA_6G09600)-RELATED"/>
    <property type="match status" value="1"/>
</dbReference>
<proteinExistence type="inferred from homology"/>
<dbReference type="EMBL" id="CP081070">
    <property type="protein sequence ID" value="UWQ52390.1"/>
    <property type="molecule type" value="Genomic_DNA"/>
</dbReference>
<protein>
    <submittedName>
        <fullName evidence="5">Amidohydrolase</fullName>
    </submittedName>
</protein>
<feature type="binding site" evidence="3">
    <location>
        <position position="102"/>
    </location>
    <ligand>
        <name>Mn(2+)</name>
        <dbReference type="ChEBI" id="CHEBI:29035"/>
        <label>2</label>
    </ligand>
</feature>
<dbReference type="NCBIfam" id="TIGR01891">
    <property type="entry name" value="amidohydrolases"/>
    <property type="match status" value="1"/>
</dbReference>
<dbReference type="RefSeq" id="WP_259970267.1">
    <property type="nucleotide sequence ID" value="NZ_CP081070.1"/>
</dbReference>
<dbReference type="PIRSF" id="PIRSF005962">
    <property type="entry name" value="Pept_M20D_amidohydro"/>
    <property type="match status" value="1"/>
</dbReference>
<dbReference type="Pfam" id="PF01546">
    <property type="entry name" value="Peptidase_M20"/>
    <property type="match status" value="1"/>
</dbReference>
<feature type="binding site" evidence="3">
    <location>
        <position position="358"/>
    </location>
    <ligand>
        <name>Mn(2+)</name>
        <dbReference type="ChEBI" id="CHEBI:29035"/>
        <label>2</label>
    </ligand>
</feature>
<dbReference type="KEGG" id="lcae:K3721_10070"/>
<dbReference type="InterPro" id="IPR002933">
    <property type="entry name" value="Peptidase_M20"/>
</dbReference>
<keyword evidence="3" id="KW-0464">Manganese</keyword>
<feature type="binding site" evidence="3">
    <location>
        <position position="104"/>
    </location>
    <ligand>
        <name>Mn(2+)</name>
        <dbReference type="ChEBI" id="CHEBI:29035"/>
        <label>2</label>
    </ligand>
</feature>
<sequence>MPVVNRIADYAEEMKAWRRHLHQIPELALDLPKTAAFVAERLREFGVDELHEGIAQTGMVAIINGQGEGPTIGLRADMDALPIPEETGVEYVSGHEGNMHACGHDGHTAMLLGAAKYLAETRNFKGRVALIFQPAEEAIGGARIMVEEGIMERFEIGEVYALHNAPGLPVGHFLTTPGALMAAVDTFHIHIQGLGGHGAMPQETRDPVMAACGIAQAIQTIVSRNHHTLEDLVVSVTQIHTGSTDNVIPDTAYINGTVRTFKPGVQQMVMRRMKEIVAGQAASYGVEAELDYEIGYPATFNDAEKTAFAVDVAKEISGEANVEPDGGREMGAEDFAYMLQTRPGSYLFLGQGDSAGLHHPKYDFNDDIAPVGASFFARLVERALPVSG</sequence>
<evidence type="ECO:0000256" key="1">
    <source>
        <dbReference type="ARBA" id="ARBA00006153"/>
    </source>
</evidence>
<comment type="cofactor">
    <cofactor evidence="3">
        <name>Mn(2+)</name>
        <dbReference type="ChEBI" id="CHEBI:29035"/>
    </cofactor>
    <text evidence="3">The Mn(2+) ion enhances activity.</text>
</comment>
<comment type="similarity">
    <text evidence="1">Belongs to the peptidase M20 family.</text>
</comment>
<reference evidence="5" key="1">
    <citation type="submission" date="2021-08" db="EMBL/GenBank/DDBJ databases">
        <authorList>
            <person name="Nwanade C."/>
            <person name="Wang M."/>
            <person name="Masoudi A."/>
            <person name="Yu Z."/>
            <person name="Liu J."/>
        </authorList>
    </citation>
    <scope>NUCLEOTIDE SEQUENCE</scope>
    <source>
        <strain evidence="5">S122</strain>
    </source>
</reference>
<feature type="binding site" evidence="3">
    <location>
        <position position="163"/>
    </location>
    <ligand>
        <name>Mn(2+)</name>
        <dbReference type="ChEBI" id="CHEBI:29035"/>
        <label>2</label>
    </ligand>
</feature>
<evidence type="ECO:0000313" key="5">
    <source>
        <dbReference type="EMBL" id="UWQ52390.1"/>
    </source>
</evidence>
<dbReference type="Gene3D" id="3.30.70.360">
    <property type="match status" value="1"/>
</dbReference>
<feature type="domain" description="Peptidase M20 dimerisation" evidence="4">
    <location>
        <begin position="186"/>
        <end position="281"/>
    </location>
</feature>
<dbReference type="CDD" id="cd05666">
    <property type="entry name" value="M20_Acy1-like"/>
    <property type="match status" value="1"/>
</dbReference>
<evidence type="ECO:0000256" key="3">
    <source>
        <dbReference type="PIRSR" id="PIRSR005962-1"/>
    </source>
</evidence>
<evidence type="ECO:0000313" key="6">
    <source>
        <dbReference type="Proteomes" id="UP001058713"/>
    </source>
</evidence>
<dbReference type="FunFam" id="3.30.70.360:FF:000014">
    <property type="entry name" value="N-acyl-L-amino acid amidohydrolase"/>
    <property type="match status" value="1"/>
</dbReference>
<dbReference type="PANTHER" id="PTHR11014">
    <property type="entry name" value="PEPTIDASE M20 FAMILY MEMBER"/>
    <property type="match status" value="1"/>
</dbReference>